<name>A0A7R9JB34_TIMCA</name>
<keyword evidence="3 8" id="KW-0812">Transmembrane</keyword>
<keyword evidence="2" id="KW-1003">Cell membrane</keyword>
<dbReference type="SUPFAM" id="SSF53850">
    <property type="entry name" value="Periplasmic binding protein-like II"/>
    <property type="match status" value="1"/>
</dbReference>
<dbReference type="PANTHER" id="PTHR42643">
    <property type="entry name" value="IONOTROPIC RECEPTOR 20A-RELATED"/>
    <property type="match status" value="1"/>
</dbReference>
<keyword evidence="7" id="KW-0325">Glycoprotein</keyword>
<gene>
    <name evidence="9" type="ORF">TCMB3V08_LOCUS7771</name>
</gene>
<protein>
    <submittedName>
        <fullName evidence="9">(California timema) hypothetical protein</fullName>
    </submittedName>
</protein>
<evidence type="ECO:0000313" key="9">
    <source>
        <dbReference type="EMBL" id="CAD7575173.1"/>
    </source>
</evidence>
<evidence type="ECO:0000256" key="6">
    <source>
        <dbReference type="ARBA" id="ARBA00023170"/>
    </source>
</evidence>
<evidence type="ECO:0000256" key="7">
    <source>
        <dbReference type="ARBA" id="ARBA00023180"/>
    </source>
</evidence>
<dbReference type="AlphaFoldDB" id="A0A7R9JB34"/>
<evidence type="ECO:0000256" key="8">
    <source>
        <dbReference type="SAM" id="Phobius"/>
    </source>
</evidence>
<accession>A0A7R9JB34</accession>
<keyword evidence="6" id="KW-0675">Receptor</keyword>
<evidence type="ECO:0000256" key="2">
    <source>
        <dbReference type="ARBA" id="ARBA00022475"/>
    </source>
</evidence>
<dbReference type="GO" id="GO:0005886">
    <property type="term" value="C:plasma membrane"/>
    <property type="evidence" value="ECO:0007669"/>
    <property type="project" value="UniProtKB-SubCell"/>
</dbReference>
<evidence type="ECO:0000256" key="5">
    <source>
        <dbReference type="ARBA" id="ARBA00023136"/>
    </source>
</evidence>
<reference evidence="9" key="1">
    <citation type="submission" date="2020-11" db="EMBL/GenBank/DDBJ databases">
        <authorList>
            <person name="Tran Van P."/>
        </authorList>
    </citation>
    <scope>NUCLEOTIDE SEQUENCE</scope>
</reference>
<keyword evidence="4 8" id="KW-1133">Transmembrane helix</keyword>
<keyword evidence="5 8" id="KW-0472">Membrane</keyword>
<comment type="subcellular location">
    <subcellularLocation>
        <location evidence="1">Cell membrane</location>
        <topology evidence="1">Multi-pass membrane protein</topology>
    </subcellularLocation>
</comment>
<evidence type="ECO:0000256" key="4">
    <source>
        <dbReference type="ARBA" id="ARBA00022989"/>
    </source>
</evidence>
<feature type="transmembrane region" description="Helical" evidence="8">
    <location>
        <begin position="175"/>
        <end position="195"/>
    </location>
</feature>
<dbReference type="InterPro" id="IPR052192">
    <property type="entry name" value="Insect_Ionotropic_Sensory_Rcpt"/>
</dbReference>
<organism evidence="9">
    <name type="scientific">Timema californicum</name>
    <name type="common">California timema</name>
    <name type="synonym">Walking stick</name>
    <dbReference type="NCBI Taxonomy" id="61474"/>
    <lineage>
        <taxon>Eukaryota</taxon>
        <taxon>Metazoa</taxon>
        <taxon>Ecdysozoa</taxon>
        <taxon>Arthropoda</taxon>
        <taxon>Hexapoda</taxon>
        <taxon>Insecta</taxon>
        <taxon>Pterygota</taxon>
        <taxon>Neoptera</taxon>
        <taxon>Polyneoptera</taxon>
        <taxon>Phasmatodea</taxon>
        <taxon>Timematodea</taxon>
        <taxon>Timematoidea</taxon>
        <taxon>Timematidae</taxon>
        <taxon>Timema</taxon>
    </lineage>
</organism>
<sequence length="212" mass="24635">MFLVPNVIESETARGKFRAQSVLLFGASLRNRWIKSIHHRSLSDNPRHRWLLSGLIHHPELTPEVINHVRWGQHVYLEWKINLQYLMKREFLATNSCDFALAEVDFLEERLAMVMAMNSPYLVVINEELRRMHQTGLIQKWLLDHLPGKDRCSISGKIAEANTHTVNLNDMQGSFFVLFLGFLVSGLLIAIECCYHKSKLSKERRVIKPFIT</sequence>
<evidence type="ECO:0000256" key="3">
    <source>
        <dbReference type="ARBA" id="ARBA00022692"/>
    </source>
</evidence>
<proteinExistence type="predicted"/>
<dbReference type="PANTHER" id="PTHR42643:SF24">
    <property type="entry name" value="IONOTROPIC RECEPTOR 60A"/>
    <property type="match status" value="1"/>
</dbReference>
<dbReference type="EMBL" id="OE182981">
    <property type="protein sequence ID" value="CAD7575173.1"/>
    <property type="molecule type" value="Genomic_DNA"/>
</dbReference>
<evidence type="ECO:0000256" key="1">
    <source>
        <dbReference type="ARBA" id="ARBA00004651"/>
    </source>
</evidence>